<dbReference type="OrthoDB" id="9787851at2"/>
<dbReference type="SUPFAM" id="SSF52540">
    <property type="entry name" value="P-loop containing nucleoside triphosphate hydrolases"/>
    <property type="match status" value="1"/>
</dbReference>
<dbReference type="RefSeq" id="WP_136952623.1">
    <property type="nucleotide sequence ID" value="NZ_CP039712.1"/>
</dbReference>
<evidence type="ECO:0000256" key="1">
    <source>
        <dbReference type="ARBA" id="ARBA00022448"/>
    </source>
</evidence>
<dbReference type="CDD" id="cd03214">
    <property type="entry name" value="ABC_Iron-Siderophores_B12_Hemin"/>
    <property type="match status" value="1"/>
</dbReference>
<evidence type="ECO:0000313" key="5">
    <source>
        <dbReference type="EMBL" id="QCI85778.1"/>
    </source>
</evidence>
<proteinExistence type="predicted"/>
<dbReference type="SMART" id="SM00382">
    <property type="entry name" value="AAA"/>
    <property type="match status" value="1"/>
</dbReference>
<dbReference type="PANTHER" id="PTHR42794:SF1">
    <property type="entry name" value="HEMIN IMPORT ATP-BINDING PROTEIN HMUV"/>
    <property type="match status" value="1"/>
</dbReference>
<dbReference type="PROSITE" id="PS50893">
    <property type="entry name" value="ABC_TRANSPORTER_2"/>
    <property type="match status" value="1"/>
</dbReference>
<keyword evidence="3 5" id="KW-0067">ATP-binding</keyword>
<reference evidence="5 6" key="1">
    <citation type="submission" date="2019-04" db="EMBL/GenBank/DDBJ databases">
        <title>Vagococcus sp. nov., isolated from faeces of yaks (Bos grunniens).</title>
        <authorList>
            <person name="Ge Y."/>
        </authorList>
    </citation>
    <scope>NUCLEOTIDE SEQUENCE [LARGE SCALE GENOMIC DNA]</scope>
    <source>
        <strain evidence="5 6">MN-17</strain>
    </source>
</reference>
<dbReference type="Gene3D" id="3.40.50.300">
    <property type="entry name" value="P-loop containing nucleotide triphosphate hydrolases"/>
    <property type="match status" value="1"/>
</dbReference>
<dbReference type="PROSITE" id="PS00211">
    <property type="entry name" value="ABC_TRANSPORTER_1"/>
    <property type="match status" value="1"/>
</dbReference>
<dbReference type="InterPro" id="IPR027417">
    <property type="entry name" value="P-loop_NTPase"/>
</dbReference>
<dbReference type="FunFam" id="3.40.50.300:FF:000134">
    <property type="entry name" value="Iron-enterobactin ABC transporter ATP-binding protein"/>
    <property type="match status" value="1"/>
</dbReference>
<dbReference type="InterPro" id="IPR003439">
    <property type="entry name" value="ABC_transporter-like_ATP-bd"/>
</dbReference>
<dbReference type="AlphaFoldDB" id="A0A4D7CNY2"/>
<dbReference type="InterPro" id="IPR017871">
    <property type="entry name" value="ABC_transporter-like_CS"/>
</dbReference>
<dbReference type="Proteomes" id="UP000298615">
    <property type="component" value="Chromosome"/>
</dbReference>
<evidence type="ECO:0000256" key="2">
    <source>
        <dbReference type="ARBA" id="ARBA00022741"/>
    </source>
</evidence>
<dbReference type="EMBL" id="CP039712">
    <property type="protein sequence ID" value="QCI85778.1"/>
    <property type="molecule type" value="Genomic_DNA"/>
</dbReference>
<keyword evidence="1" id="KW-0813">Transport</keyword>
<dbReference type="InterPro" id="IPR003593">
    <property type="entry name" value="AAA+_ATPase"/>
</dbReference>
<keyword evidence="6" id="KW-1185">Reference proteome</keyword>
<evidence type="ECO:0000313" key="6">
    <source>
        <dbReference type="Proteomes" id="UP000298615"/>
    </source>
</evidence>
<evidence type="ECO:0000256" key="4">
    <source>
        <dbReference type="ARBA" id="ARBA00022967"/>
    </source>
</evidence>
<dbReference type="GO" id="GO:0016887">
    <property type="term" value="F:ATP hydrolysis activity"/>
    <property type="evidence" value="ECO:0007669"/>
    <property type="project" value="InterPro"/>
</dbReference>
<gene>
    <name evidence="5" type="ORF">FA707_01810</name>
</gene>
<name>A0A4D7CNY2_9ENTE</name>
<dbReference type="PANTHER" id="PTHR42794">
    <property type="entry name" value="HEMIN IMPORT ATP-BINDING PROTEIN HMUV"/>
    <property type="match status" value="1"/>
</dbReference>
<dbReference type="Pfam" id="PF00005">
    <property type="entry name" value="ABC_tran"/>
    <property type="match status" value="1"/>
</dbReference>
<evidence type="ECO:0000256" key="3">
    <source>
        <dbReference type="ARBA" id="ARBA00022840"/>
    </source>
</evidence>
<accession>A0A4D7CNY2</accession>
<protein>
    <submittedName>
        <fullName evidence="5">ABC transporter ATP-binding protein</fullName>
    </submittedName>
</protein>
<dbReference type="KEGG" id="vao:FA707_01810"/>
<organism evidence="5 6">
    <name type="scientific">Vagococcus zengguangii</name>
    <dbReference type="NCBI Taxonomy" id="2571750"/>
    <lineage>
        <taxon>Bacteria</taxon>
        <taxon>Bacillati</taxon>
        <taxon>Bacillota</taxon>
        <taxon>Bacilli</taxon>
        <taxon>Lactobacillales</taxon>
        <taxon>Enterococcaceae</taxon>
        <taxon>Vagococcus</taxon>
    </lineage>
</organism>
<keyword evidence="4" id="KW-1278">Translocase</keyword>
<dbReference type="GO" id="GO:0005524">
    <property type="term" value="F:ATP binding"/>
    <property type="evidence" value="ECO:0007669"/>
    <property type="project" value="UniProtKB-KW"/>
</dbReference>
<sequence>MIDIQQVSVQYGQHQVLHNVSLQLADNEMLCVLGPNGSGKSTLLKTILNVVPFSGDVLINGQSVKKYSRKTLAKEVALLSQHQHVQAGYSVKDIVMMGCFARQKTGLFTSYKKEDVAYVENILADLGLWELKDQEVLKLSGGQKQLVFLAKTMAQAPNLLLLDEPSNHLDIKYQLQMIAFLKKWQVQHQSQIIGVFHDVNLALNLSDNLLMMKQGEIVVKGNFSEIGTQNNFQTLYDTELVEYYLASLEKWQQLLK</sequence>
<keyword evidence="2" id="KW-0547">Nucleotide-binding</keyword>